<keyword evidence="2" id="KW-0732">Signal</keyword>
<evidence type="ECO:0008006" key="5">
    <source>
        <dbReference type="Google" id="ProtNLM"/>
    </source>
</evidence>
<dbReference type="EMBL" id="BMOE01000002">
    <property type="protein sequence ID" value="GGJ68429.1"/>
    <property type="molecule type" value="Genomic_DNA"/>
</dbReference>
<name>A0A917UML9_9DEIO</name>
<dbReference type="AlphaFoldDB" id="A0A917UML9"/>
<feature type="signal peptide" evidence="2">
    <location>
        <begin position="1"/>
        <end position="25"/>
    </location>
</feature>
<dbReference type="Proteomes" id="UP000635726">
    <property type="component" value="Unassembled WGS sequence"/>
</dbReference>
<dbReference type="RefSeq" id="WP_188961256.1">
    <property type="nucleotide sequence ID" value="NZ_BMOE01000002.1"/>
</dbReference>
<feature type="chain" id="PRO_5037692321" description="Secreted protein" evidence="2">
    <location>
        <begin position="26"/>
        <end position="67"/>
    </location>
</feature>
<proteinExistence type="predicted"/>
<organism evidence="3 4">
    <name type="scientific">Deinococcus aquiradiocola</name>
    <dbReference type="NCBI Taxonomy" id="393059"/>
    <lineage>
        <taxon>Bacteria</taxon>
        <taxon>Thermotogati</taxon>
        <taxon>Deinococcota</taxon>
        <taxon>Deinococci</taxon>
        <taxon>Deinococcales</taxon>
        <taxon>Deinococcaceae</taxon>
        <taxon>Deinococcus</taxon>
    </lineage>
</organism>
<accession>A0A917UML9</accession>
<evidence type="ECO:0000313" key="3">
    <source>
        <dbReference type="EMBL" id="GGJ68429.1"/>
    </source>
</evidence>
<feature type="compositionally biased region" description="Pro residues" evidence="1">
    <location>
        <begin position="39"/>
        <end position="48"/>
    </location>
</feature>
<reference evidence="3" key="1">
    <citation type="journal article" date="2014" name="Int. J. Syst. Evol. Microbiol.">
        <title>Complete genome sequence of Corynebacterium casei LMG S-19264T (=DSM 44701T), isolated from a smear-ripened cheese.</title>
        <authorList>
            <consortium name="US DOE Joint Genome Institute (JGI-PGF)"/>
            <person name="Walter F."/>
            <person name="Albersmeier A."/>
            <person name="Kalinowski J."/>
            <person name="Ruckert C."/>
        </authorList>
    </citation>
    <scope>NUCLEOTIDE SEQUENCE</scope>
    <source>
        <strain evidence="3">JCM 14371</strain>
    </source>
</reference>
<reference evidence="3" key="2">
    <citation type="submission" date="2020-09" db="EMBL/GenBank/DDBJ databases">
        <authorList>
            <person name="Sun Q."/>
            <person name="Ohkuma M."/>
        </authorList>
    </citation>
    <scope>NUCLEOTIDE SEQUENCE</scope>
    <source>
        <strain evidence="3">JCM 14371</strain>
    </source>
</reference>
<feature type="compositionally biased region" description="Pro residues" evidence="1">
    <location>
        <begin position="56"/>
        <end position="67"/>
    </location>
</feature>
<evidence type="ECO:0000256" key="1">
    <source>
        <dbReference type="SAM" id="MobiDB-lite"/>
    </source>
</evidence>
<evidence type="ECO:0000256" key="2">
    <source>
        <dbReference type="SAM" id="SignalP"/>
    </source>
</evidence>
<gene>
    <name evidence="3" type="ORF">GCM10008939_11060</name>
</gene>
<protein>
    <recommendedName>
        <fullName evidence="5">Secreted protein</fullName>
    </recommendedName>
</protein>
<comment type="caution">
    <text evidence="3">The sequence shown here is derived from an EMBL/GenBank/DDBJ whole genome shotgun (WGS) entry which is preliminary data.</text>
</comment>
<evidence type="ECO:0000313" key="4">
    <source>
        <dbReference type="Proteomes" id="UP000635726"/>
    </source>
</evidence>
<sequence length="67" mass="7211">MKYGTLRRTVLLVALLGSAGGMVSAHPDTQVNPDRWIPLPIPRPNPTPDPDDCHQPPLPVLPPLPSS</sequence>
<feature type="region of interest" description="Disordered" evidence="1">
    <location>
        <begin position="21"/>
        <end position="67"/>
    </location>
</feature>
<keyword evidence="4" id="KW-1185">Reference proteome</keyword>